<dbReference type="PROSITE" id="PS50929">
    <property type="entry name" value="ABC_TM1F"/>
    <property type="match status" value="1"/>
</dbReference>
<dbReference type="Pfam" id="PF00664">
    <property type="entry name" value="ABC_membrane"/>
    <property type="match status" value="1"/>
</dbReference>
<dbReference type="InterPro" id="IPR027417">
    <property type="entry name" value="P-loop_NTPase"/>
</dbReference>
<dbReference type="InterPro" id="IPR003593">
    <property type="entry name" value="AAA+_ATPase"/>
</dbReference>
<evidence type="ECO:0000313" key="14">
    <source>
        <dbReference type="EMBL" id="TVY44832.1"/>
    </source>
</evidence>
<keyword evidence="6" id="KW-0547">Nucleotide-binding</keyword>
<evidence type="ECO:0000256" key="11">
    <source>
        <dbReference type="SAM" id="Phobius"/>
    </source>
</evidence>
<keyword evidence="4" id="KW-1003">Cell membrane</keyword>
<evidence type="ECO:0000259" key="13">
    <source>
        <dbReference type="PROSITE" id="PS50929"/>
    </source>
</evidence>
<dbReference type="OrthoDB" id="6500128at2759"/>
<dbReference type="SUPFAM" id="SSF90123">
    <property type="entry name" value="ABC transporter transmembrane region"/>
    <property type="match status" value="1"/>
</dbReference>
<evidence type="ECO:0000256" key="7">
    <source>
        <dbReference type="ARBA" id="ARBA00022840"/>
    </source>
</evidence>
<gene>
    <name evidence="14" type="primary">FUM19_0</name>
    <name evidence="14" type="ORF">LSUB1_G001471</name>
</gene>
<dbReference type="Pfam" id="PF00005">
    <property type="entry name" value="ABC_tran"/>
    <property type="match status" value="1"/>
</dbReference>
<evidence type="ECO:0000256" key="3">
    <source>
        <dbReference type="ARBA" id="ARBA00022448"/>
    </source>
</evidence>
<dbReference type="CDD" id="cd18580">
    <property type="entry name" value="ABC_6TM_ABCC_D2"/>
    <property type="match status" value="1"/>
</dbReference>
<evidence type="ECO:0000259" key="12">
    <source>
        <dbReference type="PROSITE" id="PS50893"/>
    </source>
</evidence>
<keyword evidence="9 11" id="KW-0472">Membrane</keyword>
<sequence length="417" mass="45904">MALIAVGSTYMAITCPALILAIYFLQKYYLRTSRQLRFLDLECKSPLYTHFAETLEGLSTIRAFGWQESFISENLERLDNSQRPSYMLYCIQRWLNLVLQLLITVMVVIVMALATSLTKTTSGGQLGISLSSVISFSSTLAMLLLFWTQLETSLGAIARLKGFEEGTLSENKPQETFVPNEEWPGSGAIEFKNVSASYGQGAPALRDISFYINAGEKVGICGRTGSGKSSLLSVLLRIIDIDSGSLTIDGLDLEFIRRETIRSRLITIPQDPFILSGSRHAGDESIIAALAKVGLWDILESRGGLEANMNTNPLSQGQLQIFCLARAMSRSGKGKILVLDEATSSVDSETDLQMQRLIREEFSECTVLTVAHRLDTIMDSDRVIVLDAGNLVEMGSPEELMKREGAFWGLRGGSHSD</sequence>
<comment type="subcellular location">
    <subcellularLocation>
        <location evidence="1">Cell membrane</location>
        <topology evidence="1">Multi-pass membrane protein</topology>
    </subcellularLocation>
</comment>
<dbReference type="GO" id="GO:0016887">
    <property type="term" value="F:ATP hydrolysis activity"/>
    <property type="evidence" value="ECO:0007669"/>
    <property type="project" value="InterPro"/>
</dbReference>
<dbReference type="InterPro" id="IPR050173">
    <property type="entry name" value="ABC_transporter_C-like"/>
</dbReference>
<evidence type="ECO:0000256" key="9">
    <source>
        <dbReference type="ARBA" id="ARBA00023136"/>
    </source>
</evidence>
<evidence type="ECO:0000256" key="10">
    <source>
        <dbReference type="ARBA" id="ARBA00023180"/>
    </source>
</evidence>
<evidence type="ECO:0000256" key="6">
    <source>
        <dbReference type="ARBA" id="ARBA00022741"/>
    </source>
</evidence>
<dbReference type="Gene3D" id="1.20.1560.10">
    <property type="entry name" value="ABC transporter type 1, transmembrane domain"/>
    <property type="match status" value="1"/>
</dbReference>
<dbReference type="GO" id="GO:0140359">
    <property type="term" value="F:ABC-type transporter activity"/>
    <property type="evidence" value="ECO:0007669"/>
    <property type="project" value="InterPro"/>
</dbReference>
<comment type="caution">
    <text evidence="14">The sequence shown here is derived from an EMBL/GenBank/DDBJ whole genome shotgun (WGS) entry which is preliminary data.</text>
</comment>
<feature type="domain" description="ABC transporter" evidence="12">
    <location>
        <begin position="189"/>
        <end position="413"/>
    </location>
</feature>
<dbReference type="GO" id="GO:0005886">
    <property type="term" value="C:plasma membrane"/>
    <property type="evidence" value="ECO:0007669"/>
    <property type="project" value="UniProtKB-SubCell"/>
</dbReference>
<evidence type="ECO:0000256" key="4">
    <source>
        <dbReference type="ARBA" id="ARBA00022475"/>
    </source>
</evidence>
<dbReference type="FunFam" id="3.40.50.300:FF:002145">
    <property type="entry name" value="ABC transporter (MsbA subfamily)"/>
    <property type="match status" value="1"/>
</dbReference>
<evidence type="ECO:0000313" key="15">
    <source>
        <dbReference type="Proteomes" id="UP000462212"/>
    </source>
</evidence>
<dbReference type="PANTHER" id="PTHR24223:SF399">
    <property type="entry name" value="ABC TRANSPORTER ATNG"/>
    <property type="match status" value="1"/>
</dbReference>
<keyword evidence="3" id="KW-0813">Transport</keyword>
<keyword evidence="8 11" id="KW-1133">Transmembrane helix</keyword>
<dbReference type="PROSITE" id="PS50893">
    <property type="entry name" value="ABC_TRANSPORTER_2"/>
    <property type="match status" value="1"/>
</dbReference>
<dbReference type="InterPro" id="IPR036640">
    <property type="entry name" value="ABC1_TM_sf"/>
</dbReference>
<keyword evidence="7" id="KW-0067">ATP-binding</keyword>
<proteinExistence type="inferred from homology"/>
<dbReference type="PANTHER" id="PTHR24223">
    <property type="entry name" value="ATP-BINDING CASSETTE SUB-FAMILY C"/>
    <property type="match status" value="1"/>
</dbReference>
<feature type="transmembrane region" description="Helical" evidence="11">
    <location>
        <begin position="126"/>
        <end position="147"/>
    </location>
</feature>
<dbReference type="Proteomes" id="UP000462212">
    <property type="component" value="Unassembled WGS sequence"/>
</dbReference>
<dbReference type="SUPFAM" id="SSF52540">
    <property type="entry name" value="P-loop containing nucleoside triphosphate hydrolases"/>
    <property type="match status" value="1"/>
</dbReference>
<dbReference type="InterPro" id="IPR003439">
    <property type="entry name" value="ABC_transporter-like_ATP-bd"/>
</dbReference>
<feature type="transmembrane region" description="Helical" evidence="11">
    <location>
        <begin position="6"/>
        <end position="25"/>
    </location>
</feature>
<protein>
    <submittedName>
        <fullName evidence="14">ABC transporter</fullName>
    </submittedName>
</protein>
<dbReference type="CDD" id="cd03244">
    <property type="entry name" value="ABCC_MRP_domain2"/>
    <property type="match status" value="1"/>
</dbReference>
<reference evidence="14 15" key="1">
    <citation type="submission" date="2018-05" db="EMBL/GenBank/DDBJ databases">
        <title>Genome sequencing and assembly of the regulated plant pathogen Lachnellula willkommii and related sister species for the development of diagnostic species identification markers.</title>
        <authorList>
            <person name="Giroux E."/>
            <person name="Bilodeau G."/>
        </authorList>
    </citation>
    <scope>NUCLEOTIDE SEQUENCE [LARGE SCALE GENOMIC DNA]</scope>
    <source>
        <strain evidence="14 15">CBS 197.66</strain>
    </source>
</reference>
<evidence type="ECO:0000256" key="1">
    <source>
        <dbReference type="ARBA" id="ARBA00004651"/>
    </source>
</evidence>
<dbReference type="InterPro" id="IPR011527">
    <property type="entry name" value="ABC1_TM_dom"/>
</dbReference>
<accession>A0A8H8S3J6</accession>
<keyword evidence="10" id="KW-0325">Glycoprotein</keyword>
<dbReference type="Gene3D" id="3.40.50.300">
    <property type="entry name" value="P-loop containing nucleotide triphosphate hydrolases"/>
    <property type="match status" value="1"/>
</dbReference>
<dbReference type="GO" id="GO:0005524">
    <property type="term" value="F:ATP binding"/>
    <property type="evidence" value="ECO:0007669"/>
    <property type="project" value="UniProtKB-KW"/>
</dbReference>
<keyword evidence="5 11" id="KW-0812">Transmembrane</keyword>
<evidence type="ECO:0000256" key="8">
    <source>
        <dbReference type="ARBA" id="ARBA00022989"/>
    </source>
</evidence>
<dbReference type="SMART" id="SM00382">
    <property type="entry name" value="AAA"/>
    <property type="match status" value="1"/>
</dbReference>
<evidence type="ECO:0000256" key="5">
    <source>
        <dbReference type="ARBA" id="ARBA00022692"/>
    </source>
</evidence>
<feature type="transmembrane region" description="Helical" evidence="11">
    <location>
        <begin position="94"/>
        <end position="114"/>
    </location>
</feature>
<evidence type="ECO:0000256" key="2">
    <source>
        <dbReference type="ARBA" id="ARBA00009726"/>
    </source>
</evidence>
<dbReference type="EMBL" id="QGMJ01000028">
    <property type="protein sequence ID" value="TVY44832.1"/>
    <property type="molecule type" value="Genomic_DNA"/>
</dbReference>
<dbReference type="InterPro" id="IPR044726">
    <property type="entry name" value="ABCC_6TM_D2"/>
</dbReference>
<comment type="similarity">
    <text evidence="2">Belongs to the ABC transporter superfamily. ABCC family. Conjugate transporter (TC 3.A.1.208) subfamily.</text>
</comment>
<organism evidence="14 15">
    <name type="scientific">Lachnellula subtilissima</name>
    <dbReference type="NCBI Taxonomy" id="602034"/>
    <lineage>
        <taxon>Eukaryota</taxon>
        <taxon>Fungi</taxon>
        <taxon>Dikarya</taxon>
        <taxon>Ascomycota</taxon>
        <taxon>Pezizomycotina</taxon>
        <taxon>Leotiomycetes</taxon>
        <taxon>Helotiales</taxon>
        <taxon>Lachnaceae</taxon>
        <taxon>Lachnellula</taxon>
    </lineage>
</organism>
<feature type="domain" description="ABC transmembrane type-1" evidence="13">
    <location>
        <begin position="1"/>
        <end position="152"/>
    </location>
</feature>
<dbReference type="AlphaFoldDB" id="A0A8H8S3J6"/>
<keyword evidence="15" id="KW-1185">Reference proteome</keyword>
<name>A0A8H8S3J6_9HELO</name>